<comment type="caution">
    <text evidence="2">The sequence shown here is derived from an EMBL/GenBank/DDBJ whole genome shotgun (WGS) entry which is preliminary data.</text>
</comment>
<dbReference type="EMBL" id="JAJEWP010000007">
    <property type="protein sequence ID" value="MCC2618126.1"/>
    <property type="molecule type" value="Genomic_DNA"/>
</dbReference>
<name>A0ABS8GDD7_9ALTE</name>
<evidence type="ECO:0000259" key="1">
    <source>
        <dbReference type="Pfam" id="PF12697"/>
    </source>
</evidence>
<proteinExistence type="predicted"/>
<dbReference type="Proteomes" id="UP001520878">
    <property type="component" value="Unassembled WGS sequence"/>
</dbReference>
<dbReference type="GO" id="GO:0016787">
    <property type="term" value="F:hydrolase activity"/>
    <property type="evidence" value="ECO:0007669"/>
    <property type="project" value="UniProtKB-KW"/>
</dbReference>
<evidence type="ECO:0000313" key="2">
    <source>
        <dbReference type="EMBL" id="MCC2618126.1"/>
    </source>
</evidence>
<dbReference type="SUPFAM" id="SSF53474">
    <property type="entry name" value="alpha/beta-Hydrolases"/>
    <property type="match status" value="1"/>
</dbReference>
<feature type="domain" description="AB hydrolase-1" evidence="1">
    <location>
        <begin position="71"/>
        <end position="225"/>
    </location>
</feature>
<dbReference type="Pfam" id="PF12697">
    <property type="entry name" value="Abhydrolase_6"/>
    <property type="match status" value="1"/>
</dbReference>
<evidence type="ECO:0000313" key="3">
    <source>
        <dbReference type="Proteomes" id="UP001520878"/>
    </source>
</evidence>
<dbReference type="InterPro" id="IPR029058">
    <property type="entry name" value="AB_hydrolase_fold"/>
</dbReference>
<dbReference type="PANTHER" id="PTHR43689">
    <property type="entry name" value="HYDROLASE"/>
    <property type="match status" value="1"/>
</dbReference>
<protein>
    <submittedName>
        <fullName evidence="2">Alpha/beta hydrolase</fullName>
    </submittedName>
</protein>
<dbReference type="PANTHER" id="PTHR43689:SF8">
    <property type="entry name" value="ALPHA_BETA-HYDROLASES SUPERFAMILY PROTEIN"/>
    <property type="match status" value="1"/>
</dbReference>
<sequence length="276" mass="30048">MNAVIAYCYQVYFSLFGRIAPQRAAAKALALMFTVRRRGFPFIKVPQPDQITTLPSHGYLLRWAGNNGKSILLLHGWNGTLDQFERLFHCARAEGYTVYGLQPRGYGPSSYSQSNPGWFIRAIEEAIHTVPGLFDIAVGHSMGAGALAYSASKDAIAKQLVLISGPASFENIVTRFAALLKLGNQATRCFSAQVQDIVGLRHEQLDIESLASNISVPVTLLHDEDDPQIPIADARALEQALPNATLIVSRGFGHVRLLNSDATTDAFASLMSDQSS</sequence>
<organism evidence="2 3">
    <name type="scientific">Fluctibacter halophilus</name>
    <dbReference type="NCBI Taxonomy" id="226011"/>
    <lineage>
        <taxon>Bacteria</taxon>
        <taxon>Pseudomonadati</taxon>
        <taxon>Pseudomonadota</taxon>
        <taxon>Gammaproteobacteria</taxon>
        <taxon>Alteromonadales</taxon>
        <taxon>Alteromonadaceae</taxon>
        <taxon>Fluctibacter</taxon>
    </lineage>
</organism>
<keyword evidence="3" id="KW-1185">Reference proteome</keyword>
<reference evidence="2 3" key="1">
    <citation type="submission" date="2021-10" db="EMBL/GenBank/DDBJ databases">
        <title>Draft genome of Aestuariibacter halophilus JC2043.</title>
        <authorList>
            <person name="Emsley S.A."/>
            <person name="Pfannmuller K.M."/>
            <person name="Ushijima B."/>
            <person name="Saw J.H."/>
            <person name="Videau P."/>
        </authorList>
    </citation>
    <scope>NUCLEOTIDE SEQUENCE [LARGE SCALE GENOMIC DNA]</scope>
    <source>
        <strain evidence="2 3">JC2043</strain>
    </source>
</reference>
<dbReference type="InterPro" id="IPR000073">
    <property type="entry name" value="AB_hydrolase_1"/>
</dbReference>
<keyword evidence="2" id="KW-0378">Hydrolase</keyword>
<accession>A0ABS8GDD7</accession>
<gene>
    <name evidence="2" type="ORF">LJ739_17860</name>
</gene>
<dbReference type="Gene3D" id="3.40.50.1820">
    <property type="entry name" value="alpha/beta hydrolase"/>
    <property type="match status" value="1"/>
</dbReference>
<dbReference type="RefSeq" id="WP_229162698.1">
    <property type="nucleotide sequence ID" value="NZ_JAJEWP010000007.1"/>
</dbReference>